<feature type="domain" description="Novel STAND NTPase 3" evidence="1">
    <location>
        <begin position="15"/>
        <end position="144"/>
    </location>
</feature>
<keyword evidence="3" id="KW-1185">Reference proteome</keyword>
<evidence type="ECO:0000259" key="1">
    <source>
        <dbReference type="Pfam" id="PF20720"/>
    </source>
</evidence>
<dbReference type="Proteomes" id="UP000683360">
    <property type="component" value="Unassembled WGS sequence"/>
</dbReference>
<dbReference type="AlphaFoldDB" id="A0A8S3VJS7"/>
<dbReference type="InterPro" id="IPR027417">
    <property type="entry name" value="P-loop_NTPase"/>
</dbReference>
<gene>
    <name evidence="2" type="ORF">MEDL_65322</name>
</gene>
<dbReference type="Pfam" id="PF20720">
    <property type="entry name" value="nSTAND3"/>
    <property type="match status" value="1"/>
</dbReference>
<name>A0A8S3VJS7_MYTED</name>
<protein>
    <recommendedName>
        <fullName evidence="1">Novel STAND NTPase 3 domain-containing protein</fullName>
    </recommendedName>
</protein>
<organism evidence="2 3">
    <name type="scientific">Mytilus edulis</name>
    <name type="common">Blue mussel</name>
    <dbReference type="NCBI Taxonomy" id="6550"/>
    <lineage>
        <taxon>Eukaryota</taxon>
        <taxon>Metazoa</taxon>
        <taxon>Spiralia</taxon>
        <taxon>Lophotrochozoa</taxon>
        <taxon>Mollusca</taxon>
        <taxon>Bivalvia</taxon>
        <taxon>Autobranchia</taxon>
        <taxon>Pteriomorphia</taxon>
        <taxon>Mytilida</taxon>
        <taxon>Mytiloidea</taxon>
        <taxon>Mytilidae</taxon>
        <taxon>Mytilinae</taxon>
        <taxon>Mytilus</taxon>
    </lineage>
</organism>
<dbReference type="OrthoDB" id="6084350at2759"/>
<dbReference type="Gene3D" id="3.40.50.300">
    <property type="entry name" value="P-loop containing nucleotide triphosphate hydrolases"/>
    <property type="match status" value="1"/>
</dbReference>
<accession>A0A8S3VJS7</accession>
<evidence type="ECO:0000313" key="2">
    <source>
        <dbReference type="EMBL" id="CAG2253813.1"/>
    </source>
</evidence>
<comment type="caution">
    <text evidence="2">The sequence shown here is derived from an EMBL/GenBank/DDBJ whole genome shotgun (WGS) entry which is preliminary data.</text>
</comment>
<reference evidence="2" key="1">
    <citation type="submission" date="2021-03" db="EMBL/GenBank/DDBJ databases">
        <authorList>
            <person name="Bekaert M."/>
        </authorList>
    </citation>
    <scope>NUCLEOTIDE SEQUENCE</scope>
</reference>
<sequence length="154" mass="17664">MTLDEGIHIHDKNSFIRTNAFLYVFKNIQTAKIAVISGPPGCGKTSVAHLTAVTFREIYNYTVIFVSNPTQIINLIDSSTKQIFVIDDIVGKHYLDDDSLHTWRKYANQIKEILSQSEKTKLIVTCRSYIYRNNKFSLIRLPHIHCDMLADEMA</sequence>
<dbReference type="SUPFAM" id="SSF52540">
    <property type="entry name" value="P-loop containing nucleoside triphosphate hydrolases"/>
    <property type="match status" value="1"/>
</dbReference>
<evidence type="ECO:0000313" key="3">
    <source>
        <dbReference type="Proteomes" id="UP000683360"/>
    </source>
</evidence>
<dbReference type="EMBL" id="CAJPWZ010003169">
    <property type="protein sequence ID" value="CAG2253813.1"/>
    <property type="molecule type" value="Genomic_DNA"/>
</dbReference>
<dbReference type="InterPro" id="IPR049050">
    <property type="entry name" value="nSTAND3"/>
</dbReference>
<proteinExistence type="predicted"/>